<dbReference type="Proteomes" id="UP000646827">
    <property type="component" value="Unassembled WGS sequence"/>
</dbReference>
<dbReference type="GO" id="GO:0008180">
    <property type="term" value="C:COP9 signalosome"/>
    <property type="evidence" value="ECO:0007669"/>
    <property type="project" value="TreeGrafter"/>
</dbReference>
<feature type="compositionally biased region" description="Polar residues" evidence="2">
    <location>
        <begin position="17"/>
        <end position="26"/>
    </location>
</feature>
<name>A0A8H7VP54_9FUNG</name>
<feature type="region of interest" description="Disordered" evidence="2">
    <location>
        <begin position="1"/>
        <end position="53"/>
    </location>
</feature>
<dbReference type="InterPro" id="IPR055089">
    <property type="entry name" value="COP9_N"/>
</dbReference>
<dbReference type="PANTHER" id="PTHR10758:SF1">
    <property type="entry name" value="COP9 SIGNALOSOME COMPLEX SUBUNIT 3"/>
    <property type="match status" value="1"/>
</dbReference>
<comment type="caution">
    <text evidence="4">The sequence shown here is derived from an EMBL/GenBank/DDBJ whole genome shotgun (WGS) entry which is preliminary data.</text>
</comment>
<evidence type="ECO:0000313" key="5">
    <source>
        <dbReference type="Proteomes" id="UP000646827"/>
    </source>
</evidence>
<dbReference type="AlphaFoldDB" id="A0A8H7VP54"/>
<dbReference type="InterPro" id="IPR050756">
    <property type="entry name" value="CSN3"/>
</dbReference>
<sequence length="472" mass="53603">MTDRQQSQSQQQPQFSIPENNAQTMRSPPHATTTTSATSTIATSTRQQQQTTMDPQIIDEILAFITSVNENSNEQMKSLANKLNQLSEPHFQAITDINVGQFLVQAMHHFVRVFKPEQLLYSPSRITHIAHALEHLAKLLQNPVIPIVPLIVAIERLTPEKNTLTSLHAPLAQASLSSKMYHQPLIILDHDIEDVNPSTYDISIKSFLLYHYYSAMIYIGNKNFERAIEFLVLTVSAPAQVISAIQVEAYKKYILVSLIHYGRVPSLPKYTSAALEKYFKNKHPIYNDMIEAFQKGLPQLKAIIETHQEVLTEESHMGLAKQCIEALHRETIKQLGYVYVTLTIGEMANLLAEKENQNVDEKDLERTLLAMIEKDQIYASISCILNESGQNIKMVHFADEEDTGITLNLENRIEDATHLRKKISIMDKTEGLSKEFQTKYMMISSQGEHFPVAMAYDEDMDLPLDDDSKLFS</sequence>
<keyword evidence="1" id="KW-0963">Cytoplasm</keyword>
<dbReference type="OrthoDB" id="29061at2759"/>
<accession>A0A8H7VP54</accession>
<proteinExistence type="predicted"/>
<evidence type="ECO:0000256" key="1">
    <source>
        <dbReference type="ARBA" id="ARBA00022490"/>
    </source>
</evidence>
<feature type="domain" description="COP9 signalosome complex subunit 3 N-terminal helical repeats" evidence="3">
    <location>
        <begin position="52"/>
        <end position="273"/>
    </location>
</feature>
<feature type="compositionally biased region" description="Low complexity" evidence="2">
    <location>
        <begin position="1"/>
        <end position="16"/>
    </location>
</feature>
<reference evidence="4 5" key="1">
    <citation type="submission" date="2020-12" db="EMBL/GenBank/DDBJ databases">
        <title>Metabolic potential, ecology and presence of endohyphal bacteria is reflected in genomic diversity of Mucoromycotina.</title>
        <authorList>
            <person name="Muszewska A."/>
            <person name="Okrasinska A."/>
            <person name="Steczkiewicz K."/>
            <person name="Drgas O."/>
            <person name="Orlowska M."/>
            <person name="Perlinska-Lenart U."/>
            <person name="Aleksandrzak-Piekarczyk T."/>
            <person name="Szatraj K."/>
            <person name="Zielenkiewicz U."/>
            <person name="Pilsyk S."/>
            <person name="Malc E."/>
            <person name="Mieczkowski P."/>
            <person name="Kruszewska J.S."/>
            <person name="Biernat P."/>
            <person name="Pawlowska J."/>
        </authorList>
    </citation>
    <scope>NUCLEOTIDE SEQUENCE [LARGE SCALE GENOMIC DNA]</scope>
    <source>
        <strain evidence="4 5">CBS 142.35</strain>
    </source>
</reference>
<organism evidence="4 5">
    <name type="scientific">Circinella minor</name>
    <dbReference type="NCBI Taxonomy" id="1195481"/>
    <lineage>
        <taxon>Eukaryota</taxon>
        <taxon>Fungi</taxon>
        <taxon>Fungi incertae sedis</taxon>
        <taxon>Mucoromycota</taxon>
        <taxon>Mucoromycotina</taxon>
        <taxon>Mucoromycetes</taxon>
        <taxon>Mucorales</taxon>
        <taxon>Lichtheimiaceae</taxon>
        <taxon>Circinella</taxon>
    </lineage>
</organism>
<dbReference type="GO" id="GO:0006511">
    <property type="term" value="P:ubiquitin-dependent protein catabolic process"/>
    <property type="evidence" value="ECO:0007669"/>
    <property type="project" value="TreeGrafter"/>
</dbReference>
<protein>
    <recommendedName>
        <fullName evidence="3">COP9 signalosome complex subunit 3 N-terminal helical repeats domain-containing protein</fullName>
    </recommendedName>
</protein>
<dbReference type="EMBL" id="JAEPRB010000057">
    <property type="protein sequence ID" value="KAG2223658.1"/>
    <property type="molecule type" value="Genomic_DNA"/>
</dbReference>
<evidence type="ECO:0000256" key="2">
    <source>
        <dbReference type="SAM" id="MobiDB-lite"/>
    </source>
</evidence>
<gene>
    <name evidence="4" type="ORF">INT45_010017</name>
</gene>
<feature type="compositionally biased region" description="Low complexity" evidence="2">
    <location>
        <begin position="31"/>
        <end position="52"/>
    </location>
</feature>
<keyword evidence="5" id="KW-1185">Reference proteome</keyword>
<evidence type="ECO:0000313" key="4">
    <source>
        <dbReference type="EMBL" id="KAG2223658.1"/>
    </source>
</evidence>
<dbReference type="PANTHER" id="PTHR10758">
    <property type="entry name" value="26S PROTEASOME NON-ATPASE REGULATORY SUBUNIT 3/COP9 SIGNALOSOME COMPLEX SUBUNIT 3"/>
    <property type="match status" value="1"/>
</dbReference>
<evidence type="ECO:0000259" key="3">
    <source>
        <dbReference type="Pfam" id="PF22788"/>
    </source>
</evidence>
<dbReference type="Pfam" id="PF22788">
    <property type="entry name" value="COP9_hel_rpt"/>
    <property type="match status" value="1"/>
</dbReference>